<name>A0ACC2A8C3_DIPCM</name>
<protein>
    <submittedName>
        <fullName evidence="1">Uncharacterized protein</fullName>
    </submittedName>
</protein>
<dbReference type="EMBL" id="CM055115">
    <property type="protein sequence ID" value="KAJ7513377.1"/>
    <property type="molecule type" value="Genomic_DNA"/>
</dbReference>
<evidence type="ECO:0000313" key="2">
    <source>
        <dbReference type="Proteomes" id="UP001162992"/>
    </source>
</evidence>
<gene>
    <name evidence="1" type="ORF">O6H91_24G003600</name>
</gene>
<reference evidence="2" key="1">
    <citation type="journal article" date="2024" name="Proc. Natl. Acad. Sci. U.S.A.">
        <title>Extraordinary preservation of gene collinearity over three hundred million years revealed in homosporous lycophytes.</title>
        <authorList>
            <person name="Li C."/>
            <person name="Wickell D."/>
            <person name="Kuo L.Y."/>
            <person name="Chen X."/>
            <person name="Nie B."/>
            <person name="Liao X."/>
            <person name="Peng D."/>
            <person name="Ji J."/>
            <person name="Jenkins J."/>
            <person name="Williams M."/>
            <person name="Shu S."/>
            <person name="Plott C."/>
            <person name="Barry K."/>
            <person name="Rajasekar S."/>
            <person name="Grimwood J."/>
            <person name="Han X."/>
            <person name="Sun S."/>
            <person name="Hou Z."/>
            <person name="He W."/>
            <person name="Dai G."/>
            <person name="Sun C."/>
            <person name="Schmutz J."/>
            <person name="Leebens-Mack J.H."/>
            <person name="Li F.W."/>
            <person name="Wang L."/>
        </authorList>
    </citation>
    <scope>NUCLEOTIDE SEQUENCE [LARGE SCALE GENOMIC DNA]</scope>
    <source>
        <strain evidence="2">cv. PW_Plant_1</strain>
    </source>
</reference>
<organism evidence="1 2">
    <name type="scientific">Diphasiastrum complanatum</name>
    <name type="common">Issler's clubmoss</name>
    <name type="synonym">Lycopodium complanatum</name>
    <dbReference type="NCBI Taxonomy" id="34168"/>
    <lineage>
        <taxon>Eukaryota</taxon>
        <taxon>Viridiplantae</taxon>
        <taxon>Streptophyta</taxon>
        <taxon>Embryophyta</taxon>
        <taxon>Tracheophyta</taxon>
        <taxon>Lycopodiopsida</taxon>
        <taxon>Lycopodiales</taxon>
        <taxon>Lycopodiaceae</taxon>
        <taxon>Lycopodioideae</taxon>
        <taxon>Diphasiastrum</taxon>
    </lineage>
</organism>
<dbReference type="Proteomes" id="UP001162992">
    <property type="component" value="Chromosome 24"/>
</dbReference>
<sequence>MAGEDTHYQDLERSNELHDSTFSNGHAHSPVAVNGEDTPFVHKVGIPPRTTILRGFEDTLKETFFPDDSLRQLKNEPRRLKLLLALKYIFPIFEWGSKYKLKTFQGDLVSGLTIASLCIPQDIAYAELANLPPVYGLYCSFVPPLVYSFLGSSRDIAIGPVAVVSILLGTLLRNEVDPKEDAELYLKLAITSTFFTGVFQAGLGLLRFHHRFPFACCHSGFHGWSCCNYWSPATQRVFWDYKFHNKDRFHFSHALCLEKH</sequence>
<evidence type="ECO:0000313" key="1">
    <source>
        <dbReference type="EMBL" id="KAJ7513377.1"/>
    </source>
</evidence>
<accession>A0ACC2A8C3</accession>
<comment type="caution">
    <text evidence="1">The sequence shown here is derived from an EMBL/GenBank/DDBJ whole genome shotgun (WGS) entry which is preliminary data.</text>
</comment>
<keyword evidence="2" id="KW-1185">Reference proteome</keyword>
<proteinExistence type="predicted"/>